<sequence length="67" mass="7036">MLDSESVAVSSGSAARVIATVTAPATFPVFHVVARILYLIEGCLGCTVSPRKFNHEHSVFSGTSKAN</sequence>
<gene>
    <name evidence="1" type="ORF">YSA_11102</name>
</gene>
<dbReference type="HOGENOM" id="CLU_2809202_0_0_6"/>
<reference evidence="1 2" key="1">
    <citation type="journal article" date="2012" name="J. Bacteriol.">
        <title>Complete Genome Sequence of the Naphthalene-Degrading Pseudomonas putida Strain ND6.</title>
        <authorList>
            <person name="Li S."/>
            <person name="Zhao H."/>
            <person name="Li Y."/>
            <person name="Niu S."/>
            <person name="Cai B."/>
        </authorList>
    </citation>
    <scope>NUCLEOTIDE SEQUENCE [LARGE SCALE GENOMIC DNA]</scope>
    <source>
        <strain evidence="1 2">ND6</strain>
    </source>
</reference>
<dbReference type="KEGG" id="ppi:YSA_11102"/>
<proteinExistence type="predicted"/>
<dbReference type="Proteomes" id="UP000005268">
    <property type="component" value="Chromosome"/>
</dbReference>
<protein>
    <submittedName>
        <fullName evidence="1">Uncharacterized protein</fullName>
    </submittedName>
</protein>
<dbReference type="EMBL" id="CP003588">
    <property type="protein sequence ID" value="AFK72787.1"/>
    <property type="molecule type" value="Genomic_DNA"/>
</dbReference>
<organism evidence="1 2">
    <name type="scientific">Pseudomonas putida ND6</name>
    <dbReference type="NCBI Taxonomy" id="231023"/>
    <lineage>
        <taxon>Bacteria</taxon>
        <taxon>Pseudomonadati</taxon>
        <taxon>Pseudomonadota</taxon>
        <taxon>Gammaproteobacteria</taxon>
        <taxon>Pseudomonadales</taxon>
        <taxon>Pseudomonadaceae</taxon>
        <taxon>Pseudomonas</taxon>
    </lineage>
</organism>
<accession>I3V4W6</accession>
<dbReference type="AlphaFoldDB" id="I3V4W6"/>
<evidence type="ECO:0000313" key="2">
    <source>
        <dbReference type="Proteomes" id="UP000005268"/>
    </source>
</evidence>
<evidence type="ECO:0000313" key="1">
    <source>
        <dbReference type="EMBL" id="AFK72787.1"/>
    </source>
</evidence>
<name>I3V4W6_PSEPU</name>